<comment type="cofactor">
    <cofactor evidence="6">
        <name>Zn(2+)</name>
        <dbReference type="ChEBI" id="CHEBI:29105"/>
    </cofactor>
    <text evidence="6">Binds 1 zinc ion.</text>
</comment>
<reference evidence="9 10" key="1">
    <citation type="journal article" date="2018" name="Genome Announc.">
        <title>Draft Genome Sequence of Lactococcus sp. Strain NtB2 (JCM 32569), Isolated from the Gut of the Higher Termite Nasutitermes takasagoensis.</title>
        <authorList>
            <person name="Noda S."/>
            <person name="Aihara C."/>
            <person name="Yuki M."/>
            <person name="Ohkuma M."/>
        </authorList>
    </citation>
    <scope>NUCLEOTIDE SEQUENCE [LARGE SCALE GENOMIC DNA]</scope>
    <source>
        <strain evidence="9 10">NtB2</strain>
    </source>
</reference>
<dbReference type="Proteomes" id="UP000245021">
    <property type="component" value="Unassembled WGS sequence"/>
</dbReference>
<evidence type="ECO:0000256" key="2">
    <source>
        <dbReference type="ARBA" id="ARBA00022723"/>
    </source>
</evidence>
<dbReference type="SUPFAM" id="SSF55486">
    <property type="entry name" value="Metalloproteases ('zincins'), catalytic domain"/>
    <property type="match status" value="1"/>
</dbReference>
<comment type="caution">
    <text evidence="9">The sequence shown here is derived from an EMBL/GenBank/DDBJ whole genome shotgun (WGS) entry which is preliminary data.</text>
</comment>
<dbReference type="Pfam" id="PF01432">
    <property type="entry name" value="Peptidase_M3"/>
    <property type="match status" value="1"/>
</dbReference>
<evidence type="ECO:0000256" key="5">
    <source>
        <dbReference type="ARBA" id="ARBA00023049"/>
    </source>
</evidence>
<dbReference type="GO" id="GO:0006508">
    <property type="term" value="P:proteolysis"/>
    <property type="evidence" value="ECO:0007669"/>
    <property type="project" value="UniProtKB-KW"/>
</dbReference>
<proteinExistence type="inferred from homology"/>
<sequence>MPKARAEIDESLKWDLTSIFKEDQDFEAALEAVKKRLPELQAFQGRLSESGSMLLSATELEMELSQEIEKIYVYASMKNDEDTRLAKYQEYQSKATSLYADFATATAYFEPELLAFPDGLFEDFLTDETGLKLYEHYFERLFTKKAHVLSQKEEELLATASEIFEQSSSTFEVFDNADIKLPEVENEAGEKLQLSHGNYISLMESKDRKVRKQAYEALYSNYQQYQHTYAKTLEGNVKVQNFKAKSRHYSSARRASLSGNFIPEQVYDVLLEVVNDKLGLLHRYIGLRKEILGLDDLRMYDIYVPLTETDYKFNYQEGVEKAEEVLAQLGEDYLAKVKRAFADRWIDVEENAGKRSGAYSGGSYDTNAFILLNWQETLDDLFTLVHEMGHSMHSAYSRESQPYVYGDYPIFLAEIASTTNENLLTEKLLAEARAEGDEDKEFALLNHWLDSFRGTVYRQTQFAEFEQIIHEADWEGEVLTSDFMNQAYAKLNEKYYGLSASDNPEIQYEWARIPHFYYNFYVFQYATGFAAATALAEKLLYGDATDLEAYLAYLKAGSSAYPLEVMAAAGVDMTSSSYLESAFELFEKRLDRFEALVKKGVYGRG</sequence>
<keyword evidence="2 6" id="KW-0479">Metal-binding</keyword>
<dbReference type="AlphaFoldDB" id="A0A2R5HD33"/>
<evidence type="ECO:0000313" key="10">
    <source>
        <dbReference type="Proteomes" id="UP000245021"/>
    </source>
</evidence>
<keyword evidence="4 6" id="KW-0862">Zinc</keyword>
<evidence type="ECO:0000259" key="7">
    <source>
        <dbReference type="Pfam" id="PF01432"/>
    </source>
</evidence>
<evidence type="ECO:0000256" key="3">
    <source>
        <dbReference type="ARBA" id="ARBA00022801"/>
    </source>
</evidence>
<keyword evidence="10" id="KW-1185">Reference proteome</keyword>
<dbReference type="PANTHER" id="PTHR11804">
    <property type="entry name" value="PROTEASE M3 THIMET OLIGOPEPTIDASE-RELATED"/>
    <property type="match status" value="1"/>
</dbReference>
<evidence type="ECO:0000259" key="8">
    <source>
        <dbReference type="Pfam" id="PF08439"/>
    </source>
</evidence>
<dbReference type="GO" id="GO:0006518">
    <property type="term" value="P:peptide metabolic process"/>
    <property type="evidence" value="ECO:0007669"/>
    <property type="project" value="TreeGrafter"/>
</dbReference>
<evidence type="ECO:0000256" key="1">
    <source>
        <dbReference type="ARBA" id="ARBA00022670"/>
    </source>
</evidence>
<dbReference type="InterPro" id="IPR045090">
    <property type="entry name" value="Pept_M3A_M3B"/>
</dbReference>
<comment type="similarity">
    <text evidence="6">Belongs to the peptidase M3B family.</text>
</comment>
<comment type="function">
    <text evidence="6">Has oligopeptidase activity and degrades a variety of small bioactive peptides.</text>
</comment>
<organism evidence="9 10">
    <name type="scientific">Lactococcus termiticola</name>
    <dbReference type="NCBI Taxonomy" id="2169526"/>
    <lineage>
        <taxon>Bacteria</taxon>
        <taxon>Bacillati</taxon>
        <taxon>Bacillota</taxon>
        <taxon>Bacilli</taxon>
        <taxon>Lactobacillales</taxon>
        <taxon>Streptococcaceae</taxon>
        <taxon>Lactococcus</taxon>
    </lineage>
</organism>
<gene>
    <name evidence="9" type="primary">pepF</name>
    <name evidence="9" type="ORF">NtB2_00024</name>
</gene>
<keyword evidence="3 6" id="KW-0378">Hydrolase</keyword>
<feature type="domain" description="Peptidase M3A/M3B catalytic" evidence="7">
    <location>
        <begin position="202"/>
        <end position="584"/>
    </location>
</feature>
<dbReference type="InterPro" id="IPR004438">
    <property type="entry name" value="Peptidase_M3B"/>
</dbReference>
<accession>A0A2R5HD33</accession>
<feature type="domain" description="Oligopeptidase F N-terminal" evidence="8">
    <location>
        <begin position="112"/>
        <end position="180"/>
    </location>
</feature>
<dbReference type="EC" id="3.4.24.-" evidence="6"/>
<dbReference type="Gene3D" id="1.10.287.830">
    <property type="entry name" value="putative peptidase helix hairpin domain like"/>
    <property type="match status" value="1"/>
</dbReference>
<dbReference type="InterPro" id="IPR001567">
    <property type="entry name" value="Pept_M3A_M3B_dom"/>
</dbReference>
<dbReference type="GO" id="GO:0004222">
    <property type="term" value="F:metalloendopeptidase activity"/>
    <property type="evidence" value="ECO:0007669"/>
    <property type="project" value="UniProtKB-UniRule"/>
</dbReference>
<protein>
    <recommendedName>
        <fullName evidence="6">Oligopeptidase F</fullName>
        <ecNumber evidence="6">3.4.24.-</ecNumber>
    </recommendedName>
</protein>
<dbReference type="InterPro" id="IPR013647">
    <property type="entry name" value="OligopepF_N_dom"/>
</dbReference>
<dbReference type="PANTHER" id="PTHR11804:SF84">
    <property type="entry name" value="SACCHAROLYSIN"/>
    <property type="match status" value="1"/>
</dbReference>
<keyword evidence="1 6" id="KW-0645">Protease</keyword>
<dbReference type="CDD" id="cd09608">
    <property type="entry name" value="M3B_PepF"/>
    <property type="match status" value="1"/>
</dbReference>
<dbReference type="EMBL" id="BFFO01000001">
    <property type="protein sequence ID" value="GBG95922.1"/>
    <property type="molecule type" value="Genomic_DNA"/>
</dbReference>
<dbReference type="GO" id="GO:0046872">
    <property type="term" value="F:metal ion binding"/>
    <property type="evidence" value="ECO:0007669"/>
    <property type="project" value="UniProtKB-UniRule"/>
</dbReference>
<dbReference type="Gene3D" id="1.20.140.70">
    <property type="entry name" value="Oligopeptidase f, N-terminal domain"/>
    <property type="match status" value="1"/>
</dbReference>
<dbReference type="Pfam" id="PF08439">
    <property type="entry name" value="Peptidase_M3_N"/>
    <property type="match status" value="1"/>
</dbReference>
<dbReference type="Gene3D" id="1.10.1370.20">
    <property type="entry name" value="Oligoendopeptidase f, C-terminal domain"/>
    <property type="match status" value="1"/>
</dbReference>
<dbReference type="NCBIfam" id="TIGR00181">
    <property type="entry name" value="pepF"/>
    <property type="match status" value="1"/>
</dbReference>
<evidence type="ECO:0000256" key="4">
    <source>
        <dbReference type="ARBA" id="ARBA00022833"/>
    </source>
</evidence>
<dbReference type="InterPro" id="IPR042088">
    <property type="entry name" value="OligoPept_F_C"/>
</dbReference>
<evidence type="ECO:0000256" key="6">
    <source>
        <dbReference type="RuleBase" id="RU368091"/>
    </source>
</evidence>
<evidence type="ECO:0000313" key="9">
    <source>
        <dbReference type="EMBL" id="GBG95922.1"/>
    </source>
</evidence>
<name>A0A2R5HD33_9LACT</name>
<dbReference type="OrthoDB" id="9766487at2"/>
<dbReference type="RefSeq" id="WP_109244921.1">
    <property type="nucleotide sequence ID" value="NZ_BFFO01000001.1"/>
</dbReference>
<keyword evidence="5 6" id="KW-0482">Metalloprotease</keyword>